<dbReference type="Gene3D" id="2.30.110.10">
    <property type="entry name" value="Electron Transport, Fmn-binding Protein, Chain A"/>
    <property type="match status" value="1"/>
</dbReference>
<dbReference type="AlphaFoldDB" id="A0AA90U1T6"/>
<keyword evidence="7" id="KW-1185">Reference proteome</keyword>
<dbReference type="InterPro" id="IPR017900">
    <property type="entry name" value="4Fe4S_Fe_S_CS"/>
</dbReference>
<dbReference type="RefSeq" id="WP_270095416.1">
    <property type="nucleotide sequence ID" value="NZ_JAQFFK010000001.1"/>
</dbReference>
<evidence type="ECO:0000256" key="3">
    <source>
        <dbReference type="ARBA" id="ARBA00023004"/>
    </source>
</evidence>
<dbReference type="GO" id="GO:0046872">
    <property type="term" value="F:metal ion binding"/>
    <property type="evidence" value="ECO:0007669"/>
    <property type="project" value="UniProtKB-KW"/>
</dbReference>
<evidence type="ECO:0000259" key="5">
    <source>
        <dbReference type="PROSITE" id="PS51379"/>
    </source>
</evidence>
<dbReference type="GO" id="GO:0051539">
    <property type="term" value="F:4 iron, 4 sulfur cluster binding"/>
    <property type="evidence" value="ECO:0007669"/>
    <property type="project" value="UniProtKB-KW"/>
</dbReference>
<dbReference type="Pfam" id="PF00037">
    <property type="entry name" value="Fer4"/>
    <property type="match status" value="2"/>
</dbReference>
<dbReference type="PROSITE" id="PS51379">
    <property type="entry name" value="4FE4S_FER_2"/>
    <property type="match status" value="2"/>
</dbReference>
<organism evidence="6 7">
    <name type="scientific">Methanococcoides alaskense</name>
    <dbReference type="NCBI Taxonomy" id="325778"/>
    <lineage>
        <taxon>Archaea</taxon>
        <taxon>Methanobacteriati</taxon>
        <taxon>Methanobacteriota</taxon>
        <taxon>Stenosarchaea group</taxon>
        <taxon>Methanomicrobia</taxon>
        <taxon>Methanosarcinales</taxon>
        <taxon>Methanosarcinaceae</taxon>
        <taxon>Methanococcoides</taxon>
    </lineage>
</organism>
<dbReference type="EMBL" id="JAVDQI010000011">
    <property type="protein sequence ID" value="MDR6223768.1"/>
    <property type="molecule type" value="Genomic_DNA"/>
</dbReference>
<gene>
    <name evidence="6" type="ORF">J2750_002244</name>
</gene>
<dbReference type="SUPFAM" id="SSF50475">
    <property type="entry name" value="FMN-binding split barrel"/>
    <property type="match status" value="1"/>
</dbReference>
<dbReference type="GO" id="GO:0016491">
    <property type="term" value="F:oxidoreductase activity"/>
    <property type="evidence" value="ECO:0007669"/>
    <property type="project" value="UniProtKB-ARBA"/>
</dbReference>
<keyword evidence="3" id="KW-0408">Iron</keyword>
<comment type="caution">
    <text evidence="6">The sequence shown here is derived from an EMBL/GenBank/DDBJ whole genome shotgun (WGS) entry which is preliminary data.</text>
</comment>
<dbReference type="Proteomes" id="UP001185015">
    <property type="component" value="Unassembled WGS sequence"/>
</dbReference>
<proteinExistence type="predicted"/>
<dbReference type="Gene3D" id="3.30.70.20">
    <property type="match status" value="1"/>
</dbReference>
<dbReference type="InterPro" id="IPR050157">
    <property type="entry name" value="PSI_iron-sulfur_center"/>
</dbReference>
<dbReference type="InterPro" id="IPR017896">
    <property type="entry name" value="4Fe4S_Fe-S-bd"/>
</dbReference>
<accession>A0AA90U1T6</accession>
<dbReference type="Pfam" id="PF01243">
    <property type="entry name" value="PNPOx_N"/>
    <property type="match status" value="1"/>
</dbReference>
<reference evidence="6 7" key="1">
    <citation type="submission" date="2023-07" db="EMBL/GenBank/DDBJ databases">
        <title>Genomic Encyclopedia of Type Strains, Phase IV (KMG-IV): sequencing the most valuable type-strain genomes for metagenomic binning, comparative biology and taxonomic classification.</title>
        <authorList>
            <person name="Goeker M."/>
        </authorList>
    </citation>
    <scope>NUCLEOTIDE SEQUENCE [LARGE SCALE GENOMIC DNA]</scope>
    <source>
        <strain evidence="6 7">DSM 17273</strain>
    </source>
</reference>
<evidence type="ECO:0000256" key="1">
    <source>
        <dbReference type="ARBA" id="ARBA00022485"/>
    </source>
</evidence>
<dbReference type="SUPFAM" id="SSF54862">
    <property type="entry name" value="4Fe-4S ferredoxins"/>
    <property type="match status" value="1"/>
</dbReference>
<dbReference type="PANTHER" id="PTHR24960">
    <property type="entry name" value="PHOTOSYSTEM I IRON-SULFUR CENTER-RELATED"/>
    <property type="match status" value="1"/>
</dbReference>
<evidence type="ECO:0000256" key="2">
    <source>
        <dbReference type="ARBA" id="ARBA00022723"/>
    </source>
</evidence>
<keyword evidence="2" id="KW-0479">Metal-binding</keyword>
<feature type="domain" description="4Fe-4S ferredoxin-type" evidence="5">
    <location>
        <begin position="171"/>
        <end position="198"/>
    </location>
</feature>
<dbReference type="InterPro" id="IPR012349">
    <property type="entry name" value="Split_barrel_FMN-bd"/>
</dbReference>
<evidence type="ECO:0000313" key="7">
    <source>
        <dbReference type="Proteomes" id="UP001185015"/>
    </source>
</evidence>
<feature type="domain" description="4Fe-4S ferredoxin-type" evidence="5">
    <location>
        <begin position="140"/>
        <end position="170"/>
    </location>
</feature>
<keyword evidence="4" id="KW-0411">Iron-sulfur</keyword>
<protein>
    <submittedName>
        <fullName evidence="6">Pyridoxamine 5'-phosphate oxidase family protein/ferredoxin</fullName>
    </submittedName>
</protein>
<dbReference type="PROSITE" id="PS00198">
    <property type="entry name" value="4FE4S_FER_1"/>
    <property type="match status" value="2"/>
</dbReference>
<evidence type="ECO:0000313" key="6">
    <source>
        <dbReference type="EMBL" id="MDR6223768.1"/>
    </source>
</evidence>
<dbReference type="InterPro" id="IPR011576">
    <property type="entry name" value="Pyridox_Oxase_N"/>
</dbReference>
<name>A0AA90U1T6_9EURY</name>
<keyword evidence="1" id="KW-0004">4Fe-4S</keyword>
<dbReference type="PANTHER" id="PTHR24960:SF85">
    <property type="entry name" value="POLYFERREDOXIN PROTEIN VHUB"/>
    <property type="match status" value="1"/>
</dbReference>
<sequence>MEGPLEFLRNIKSVAIATVDNNRPEVRIVDVMLHEDDKLYFLIARGKPYYKQLKANPEISIVAMDDNYVTVRVKGKIEFVDNSFLDKMFDENPVMNHIYPGDTREILEAFCLPKGTGEVFNLSTNTPKRERFAFGGETVSEPGYRITDKCIACGICKDSCPTGAINEGDVYSIESSLCLECGNCYEKCPNDAIEGPFEF</sequence>
<evidence type="ECO:0000256" key="4">
    <source>
        <dbReference type="ARBA" id="ARBA00023014"/>
    </source>
</evidence>